<sequence length="901" mass="99266">MLGNRFIGYGFGLSKSKTPLDTGVRVNRLGRTTSPPAADDSHSPSTASPFPELPYPVPVAGGGEDGGSRVSAVLRGIRRRARVMAVTPLNKPMCSRQRNVLFPLVRLVCSKEACFAVKKTPATVISGSSLMRCARALLLNAAWTMGASGRRKDVRGMKIIPKKRIGASRCSRSAPKTRTIHRGAWSESPRLRRRRRTSIGTGRFPQMSINADFLRAVEVRTNSDDNASSLWTKEPLDSGQVIGVIDKDRNNDPNALLILSLIKPVSAAAESTDQDLTANIMVRRIENRIYVQTGREVAENERLLSNKWISFDDCNDDIDEADADAENGTGNEEESENDRASNGDVTDNGDDGTDCDQSSSDFHRQELTSPFSSDKERSAEAPNSEPSRRKSTEDEPRQHRCDRCPKSFATQSGLKQHSHIHDSKKPFRCAICDKAYTQFSNLCRHRRVHLVSRRLWLRCCTSQVQVALSSQDGWRCSSCQQSFPTHTSLLKHRSSCEMASTLYKQHSQTPHAPNSLFGQVPPPNYWPQLLRFAANNGQPPFIQIPGIAPNLLVGGFPFNFDGFKHVGAGGSDGASSPSGQSSDLSPCERKETSPADSGILAGAEHSPLDLSKKKEQTSEVDDDEDMSIEVVGFDEKETASKKEEVEEVSDESSSSVGSDDDERVKTSSTPNLPIVSNSCKLTPPVNPFSTQAFFNLLQRPFGLGNLLSAAGNVNNPLMRAAASVEKGPNALASHHYRNGLPMVPGMKTGSVSNKDRYTCKFCQKVFPRSANLTRHLRTHTGEQPYKCQYCERSFSISSNLQRHVRNIHNKEKPFRCDKCDRCFGQQTNLDRHIKKHEMQNQLSSQQDCDSSPNGSRMGVPDSDGSPELKSPTHSRLSFSATSLFSSTPTDDTDETLFISQI</sequence>
<dbReference type="GO" id="GO:0001228">
    <property type="term" value="F:DNA-binding transcription activator activity, RNA polymerase II-specific"/>
    <property type="evidence" value="ECO:0007669"/>
    <property type="project" value="TreeGrafter"/>
</dbReference>
<feature type="compositionally biased region" description="Polar residues" evidence="11">
    <location>
        <begin position="666"/>
        <end position="676"/>
    </location>
</feature>
<dbReference type="FunFam" id="3.30.160.60:FF:000112">
    <property type="entry name" value="Mds1 and evi1 complex locus protein"/>
    <property type="match status" value="1"/>
</dbReference>
<keyword evidence="3" id="KW-0677">Repeat</keyword>
<feature type="region of interest" description="Disordered" evidence="11">
    <location>
        <begin position="837"/>
        <end position="901"/>
    </location>
</feature>
<evidence type="ECO:0000256" key="7">
    <source>
        <dbReference type="ARBA" id="ARBA00023125"/>
    </source>
</evidence>
<name>A0A1I8ADH5_9BILA</name>
<comment type="subcellular location">
    <subcellularLocation>
        <location evidence="1">Nucleus</location>
    </subcellularLocation>
</comment>
<evidence type="ECO:0000256" key="2">
    <source>
        <dbReference type="ARBA" id="ARBA00022723"/>
    </source>
</evidence>
<feature type="compositionally biased region" description="Basic and acidic residues" evidence="11">
    <location>
        <begin position="386"/>
        <end position="403"/>
    </location>
</feature>
<feature type="domain" description="C2H2-type" evidence="12">
    <location>
        <begin position="757"/>
        <end position="784"/>
    </location>
</feature>
<feature type="compositionally biased region" description="Low complexity" evidence="11">
    <location>
        <begin position="33"/>
        <end position="49"/>
    </location>
</feature>
<keyword evidence="5" id="KW-0862">Zinc</keyword>
<keyword evidence="7" id="KW-0238">DNA-binding</keyword>
<feature type="compositionally biased region" description="Basic and acidic residues" evidence="11">
    <location>
        <begin position="606"/>
        <end position="617"/>
    </location>
</feature>
<protein>
    <submittedName>
        <fullName evidence="14">Zinc finger protein</fullName>
    </submittedName>
</protein>
<dbReference type="FunFam" id="3.30.160.60:FF:000322">
    <property type="entry name" value="GDNF-inducible zinc finger protein 1"/>
    <property type="match status" value="1"/>
</dbReference>
<dbReference type="FunFam" id="3.30.160.60:FF:000159">
    <property type="entry name" value="Mds1 and evi1 complex locus protein"/>
    <property type="match status" value="1"/>
</dbReference>
<dbReference type="PROSITE" id="PS50157">
    <property type="entry name" value="ZINC_FINGER_C2H2_2"/>
    <property type="match status" value="5"/>
</dbReference>
<feature type="domain" description="C2H2-type" evidence="12">
    <location>
        <begin position="814"/>
        <end position="841"/>
    </location>
</feature>
<evidence type="ECO:0000256" key="10">
    <source>
        <dbReference type="PROSITE-ProRule" id="PRU00042"/>
    </source>
</evidence>
<feature type="compositionally biased region" description="Low complexity" evidence="11">
    <location>
        <begin position="573"/>
        <end position="585"/>
    </location>
</feature>
<dbReference type="PROSITE" id="PS00028">
    <property type="entry name" value="ZINC_FINGER_C2H2_1"/>
    <property type="match status" value="5"/>
</dbReference>
<evidence type="ECO:0000256" key="8">
    <source>
        <dbReference type="ARBA" id="ARBA00023163"/>
    </source>
</evidence>
<evidence type="ECO:0000256" key="5">
    <source>
        <dbReference type="ARBA" id="ARBA00022833"/>
    </source>
</evidence>
<feature type="compositionally biased region" description="Low complexity" evidence="11">
    <location>
        <begin position="874"/>
        <end position="887"/>
    </location>
</feature>
<keyword evidence="4 10" id="KW-0863">Zinc-finger</keyword>
<dbReference type="WBParaSite" id="L893_g466.t3">
    <property type="protein sequence ID" value="L893_g466.t3"/>
    <property type="gene ID" value="L893_g466"/>
</dbReference>
<dbReference type="PANTHER" id="PTHR24376:SF235">
    <property type="entry name" value="C2H2-TYPE DOMAIN-CONTAINING PROTEIN"/>
    <property type="match status" value="1"/>
</dbReference>
<keyword evidence="2" id="KW-0479">Metal-binding</keyword>
<evidence type="ECO:0000256" key="1">
    <source>
        <dbReference type="ARBA" id="ARBA00004123"/>
    </source>
</evidence>
<dbReference type="InterPro" id="IPR013087">
    <property type="entry name" value="Znf_C2H2_type"/>
</dbReference>
<keyword evidence="9" id="KW-0539">Nucleus</keyword>
<evidence type="ECO:0000313" key="13">
    <source>
        <dbReference type="Proteomes" id="UP000095287"/>
    </source>
</evidence>
<evidence type="ECO:0000256" key="9">
    <source>
        <dbReference type="ARBA" id="ARBA00023242"/>
    </source>
</evidence>
<keyword evidence="13" id="KW-1185">Reference proteome</keyword>
<dbReference type="InterPro" id="IPR036236">
    <property type="entry name" value="Znf_C2H2_sf"/>
</dbReference>
<feature type="region of interest" description="Disordered" evidence="11">
    <location>
        <begin position="317"/>
        <end position="403"/>
    </location>
</feature>
<dbReference type="GO" id="GO:0008270">
    <property type="term" value="F:zinc ion binding"/>
    <property type="evidence" value="ECO:0007669"/>
    <property type="project" value="UniProtKB-KW"/>
</dbReference>
<evidence type="ECO:0000256" key="6">
    <source>
        <dbReference type="ARBA" id="ARBA00023015"/>
    </source>
</evidence>
<dbReference type="FunFam" id="3.30.160.60:FF:000929">
    <property type="entry name" value="Uncharacterized protein, isoform B"/>
    <property type="match status" value="1"/>
</dbReference>
<dbReference type="GO" id="GO:0005634">
    <property type="term" value="C:nucleus"/>
    <property type="evidence" value="ECO:0007669"/>
    <property type="project" value="UniProtKB-SubCell"/>
</dbReference>
<dbReference type="Pfam" id="PF00096">
    <property type="entry name" value="zf-C2H2"/>
    <property type="match status" value="4"/>
</dbReference>
<dbReference type="GO" id="GO:0000978">
    <property type="term" value="F:RNA polymerase II cis-regulatory region sequence-specific DNA binding"/>
    <property type="evidence" value="ECO:0007669"/>
    <property type="project" value="TreeGrafter"/>
</dbReference>
<dbReference type="SUPFAM" id="SSF57667">
    <property type="entry name" value="beta-beta-alpha zinc fingers"/>
    <property type="match status" value="3"/>
</dbReference>
<feature type="domain" description="C2H2-type" evidence="12">
    <location>
        <begin position="427"/>
        <end position="454"/>
    </location>
</feature>
<evidence type="ECO:0000256" key="11">
    <source>
        <dbReference type="SAM" id="MobiDB-lite"/>
    </source>
</evidence>
<feature type="compositionally biased region" description="Acidic residues" evidence="11">
    <location>
        <begin position="618"/>
        <end position="627"/>
    </location>
</feature>
<feature type="region of interest" description="Disordered" evidence="11">
    <location>
        <begin position="26"/>
        <end position="66"/>
    </location>
</feature>
<keyword evidence="6" id="KW-0805">Transcription regulation</keyword>
<evidence type="ECO:0000313" key="14">
    <source>
        <dbReference type="WBParaSite" id="L893_g466.t3"/>
    </source>
</evidence>
<feature type="region of interest" description="Disordered" evidence="11">
    <location>
        <begin position="569"/>
        <end position="676"/>
    </location>
</feature>
<feature type="domain" description="C2H2-type" evidence="12">
    <location>
        <begin position="785"/>
        <end position="813"/>
    </location>
</feature>
<evidence type="ECO:0000259" key="12">
    <source>
        <dbReference type="PROSITE" id="PS50157"/>
    </source>
</evidence>
<dbReference type="Proteomes" id="UP000095287">
    <property type="component" value="Unplaced"/>
</dbReference>
<dbReference type="SMART" id="SM00355">
    <property type="entry name" value="ZnF_C2H2"/>
    <property type="match status" value="6"/>
</dbReference>
<evidence type="ECO:0000256" key="3">
    <source>
        <dbReference type="ARBA" id="ARBA00022737"/>
    </source>
</evidence>
<feature type="domain" description="C2H2-type" evidence="12">
    <location>
        <begin position="399"/>
        <end position="426"/>
    </location>
</feature>
<feature type="compositionally biased region" description="Polar residues" evidence="11">
    <location>
        <begin position="839"/>
        <end position="854"/>
    </location>
</feature>
<dbReference type="Gene3D" id="3.30.160.60">
    <property type="entry name" value="Classic Zinc Finger"/>
    <property type="match status" value="5"/>
</dbReference>
<keyword evidence="8" id="KW-0804">Transcription</keyword>
<feature type="compositionally biased region" description="Acidic residues" evidence="11">
    <location>
        <begin position="317"/>
        <end position="336"/>
    </location>
</feature>
<organism evidence="13 14">
    <name type="scientific">Steinernema glaseri</name>
    <dbReference type="NCBI Taxonomy" id="37863"/>
    <lineage>
        <taxon>Eukaryota</taxon>
        <taxon>Metazoa</taxon>
        <taxon>Ecdysozoa</taxon>
        <taxon>Nematoda</taxon>
        <taxon>Chromadorea</taxon>
        <taxon>Rhabditida</taxon>
        <taxon>Tylenchina</taxon>
        <taxon>Panagrolaimomorpha</taxon>
        <taxon>Strongyloidoidea</taxon>
        <taxon>Steinernematidae</taxon>
        <taxon>Steinernema</taxon>
    </lineage>
</organism>
<reference evidence="14" key="1">
    <citation type="submission" date="2016-11" db="UniProtKB">
        <authorList>
            <consortium name="WormBaseParasite"/>
        </authorList>
    </citation>
    <scope>IDENTIFICATION</scope>
</reference>
<proteinExistence type="predicted"/>
<evidence type="ECO:0000256" key="4">
    <source>
        <dbReference type="ARBA" id="ARBA00022771"/>
    </source>
</evidence>
<dbReference type="AlphaFoldDB" id="A0A1I8ADH5"/>
<accession>A0A1I8ADH5</accession>
<dbReference type="PANTHER" id="PTHR24376">
    <property type="entry name" value="ZINC FINGER PROTEIN"/>
    <property type="match status" value="1"/>
</dbReference>
<feature type="compositionally biased region" description="Basic and acidic residues" evidence="11">
    <location>
        <begin position="633"/>
        <end position="644"/>
    </location>
</feature>